<sequence length="403" mass="46518">MPIQEYGDLINIVLERGVNKYDVELRQLNPEKSDKSANSDGLRYRKTRHASSTNPYCITLIDPISDVALVEIQAQKSSSKMKQILLFQPDEEIPFENTGKINFEYKFTWENEEYYWQKRGGLFSKDLECKMVHDPDPSIGIALYQQKSNTLGIVTLMYWNMDRIPVNDKRGLECVLCITLLSFLDEWDDKLLNKSMSLVKGQDKVNLTYEPQPNIKYPTKKKKDKPQEKQEHYIEHGVISPYPITPNTELEQQRYDEELAKQPNSPPLSPSHQHPNPLPVPPYAQPQQQYHQQQPFYYNQPTIANQVLPPQVAAPYNPQSSSIQMQMPMPMPSQAQQSPAINSQQQYPPIYAHGNYTPYDPNSQHQQLIHQQQQQATPLPPLPQQFPPPQTSQYPPNNYGGWS</sequence>
<proteinExistence type="predicted"/>
<reference evidence="2" key="1">
    <citation type="submission" date="2021-06" db="EMBL/GenBank/DDBJ databases">
        <authorList>
            <person name="Kallberg Y."/>
            <person name="Tangrot J."/>
            <person name="Rosling A."/>
        </authorList>
    </citation>
    <scope>NUCLEOTIDE SEQUENCE</scope>
    <source>
        <strain evidence="2">FL130A</strain>
    </source>
</reference>
<gene>
    <name evidence="2" type="ORF">ALEPTO_LOCUS4351</name>
</gene>
<name>A0A9N9F9Y9_9GLOM</name>
<feature type="region of interest" description="Disordered" evidence="1">
    <location>
        <begin position="257"/>
        <end position="291"/>
    </location>
</feature>
<keyword evidence="3" id="KW-1185">Reference proteome</keyword>
<evidence type="ECO:0000256" key="1">
    <source>
        <dbReference type="SAM" id="MobiDB-lite"/>
    </source>
</evidence>
<feature type="compositionally biased region" description="Pro residues" evidence="1">
    <location>
        <begin position="378"/>
        <end position="390"/>
    </location>
</feature>
<accession>A0A9N9F9Y9</accession>
<protein>
    <submittedName>
        <fullName evidence="2">5262_t:CDS:1</fullName>
    </submittedName>
</protein>
<feature type="compositionally biased region" description="Low complexity" evidence="1">
    <location>
        <begin position="361"/>
        <end position="377"/>
    </location>
</feature>
<comment type="caution">
    <text evidence="2">The sequence shown here is derived from an EMBL/GenBank/DDBJ whole genome shotgun (WGS) entry which is preliminary data.</text>
</comment>
<dbReference type="AlphaFoldDB" id="A0A9N9F9Y9"/>
<evidence type="ECO:0000313" key="2">
    <source>
        <dbReference type="EMBL" id="CAG8518711.1"/>
    </source>
</evidence>
<feature type="compositionally biased region" description="Basic and acidic residues" evidence="1">
    <location>
        <begin position="225"/>
        <end position="235"/>
    </location>
</feature>
<organism evidence="2 3">
    <name type="scientific">Ambispora leptoticha</name>
    <dbReference type="NCBI Taxonomy" id="144679"/>
    <lineage>
        <taxon>Eukaryota</taxon>
        <taxon>Fungi</taxon>
        <taxon>Fungi incertae sedis</taxon>
        <taxon>Mucoromycota</taxon>
        <taxon>Glomeromycotina</taxon>
        <taxon>Glomeromycetes</taxon>
        <taxon>Archaeosporales</taxon>
        <taxon>Ambisporaceae</taxon>
        <taxon>Ambispora</taxon>
    </lineage>
</organism>
<dbReference type="EMBL" id="CAJVPS010000990">
    <property type="protein sequence ID" value="CAG8518711.1"/>
    <property type="molecule type" value="Genomic_DNA"/>
</dbReference>
<dbReference type="OrthoDB" id="3357341at2759"/>
<feature type="compositionally biased region" description="Low complexity" evidence="1">
    <location>
        <begin position="318"/>
        <end position="341"/>
    </location>
</feature>
<evidence type="ECO:0000313" key="3">
    <source>
        <dbReference type="Proteomes" id="UP000789508"/>
    </source>
</evidence>
<feature type="region of interest" description="Disordered" evidence="1">
    <location>
        <begin position="209"/>
        <end position="245"/>
    </location>
</feature>
<feature type="region of interest" description="Disordered" evidence="1">
    <location>
        <begin position="312"/>
        <end position="403"/>
    </location>
</feature>
<dbReference type="Proteomes" id="UP000789508">
    <property type="component" value="Unassembled WGS sequence"/>
</dbReference>